<organism evidence="5 6">
    <name type="scientific">Halosimplex pelagicum</name>
    <dbReference type="NCBI Taxonomy" id="869886"/>
    <lineage>
        <taxon>Archaea</taxon>
        <taxon>Methanobacteriati</taxon>
        <taxon>Methanobacteriota</taxon>
        <taxon>Stenosarchaea group</taxon>
        <taxon>Halobacteria</taxon>
        <taxon>Halobacteriales</taxon>
        <taxon>Haloarculaceae</taxon>
        <taxon>Halosimplex</taxon>
    </lineage>
</organism>
<dbReference type="PANTHER" id="PTHR22990">
    <property type="entry name" value="F-BOX ONLY PROTEIN"/>
    <property type="match status" value="1"/>
</dbReference>
<dbReference type="InterPro" id="IPR051550">
    <property type="entry name" value="SCF-Subunits/Alg-Epimerases"/>
</dbReference>
<evidence type="ECO:0000256" key="3">
    <source>
        <dbReference type="ARBA" id="ARBA00022786"/>
    </source>
</evidence>
<feature type="domain" description="Carbohydrate-binding/sugar hydrolysis" evidence="4">
    <location>
        <begin position="240"/>
        <end position="402"/>
    </location>
</feature>
<dbReference type="SUPFAM" id="SSF51126">
    <property type="entry name" value="Pectin lyase-like"/>
    <property type="match status" value="1"/>
</dbReference>
<protein>
    <submittedName>
        <fullName evidence="5">Nitrous oxide reductase family maturation protein NosD</fullName>
    </submittedName>
</protein>
<dbReference type="NCBIfam" id="TIGR03804">
    <property type="entry name" value="para_beta_helix"/>
    <property type="match status" value="2"/>
</dbReference>
<comment type="pathway">
    <text evidence="1">Protein modification; protein ubiquitination.</text>
</comment>
<dbReference type="KEGG" id="hpel:HZS54_21470"/>
<dbReference type="InterPro" id="IPR026464">
    <property type="entry name" value="NosD_copper_fam"/>
</dbReference>
<evidence type="ECO:0000256" key="1">
    <source>
        <dbReference type="ARBA" id="ARBA00004906"/>
    </source>
</evidence>
<dbReference type="Gene3D" id="2.160.20.10">
    <property type="entry name" value="Single-stranded right-handed beta-helix, Pectin lyase-like"/>
    <property type="match status" value="1"/>
</dbReference>
<keyword evidence="3" id="KW-0833">Ubl conjugation pathway</keyword>
<sequence length="468" mass="49618">MRGPSADTALVAVAAALLVAAAGTVVAVPTDAAPTGDDIAFDAGVPESYDFEATDRPGVATVDGEEFEALGPALDAAEPGDTVELRGRFDPEATVVVETPNVTIRGAAVGPDDHGSMPVVDGAGEGDVLALNVSGVTLDGVWVRNSGYATEDNDAAVWVDGAGVTVRDSRITDTTFGIWVDGVADARVVDNTIVGRDEISSRTDRGNGIQLYETADASVVDNRITDARDGIYYSWADGVTARNNTLWDLRYGVHYMYSNDCRLVNNTAVDNDAGYALMLSEGLEILNNTAVNNTGQSGHGILLKSIDHTTVRNNHVVGNENGLFVYNSLDNEIARNLVAGNGAGVHLSAGSVRESVHHNTFARNRVQVRADVGEQVAWNESAGNYWAGAGARDVDGDGVSETRYRPAGMVQHLTGEHPKASAFTGSPAFEVVRLAERTLPVVKAPGVVDHRPLAEPPHDWRDYYDRSH</sequence>
<dbReference type="Pfam" id="PF05048">
    <property type="entry name" value="NosD"/>
    <property type="match status" value="1"/>
</dbReference>
<evidence type="ECO:0000313" key="5">
    <source>
        <dbReference type="EMBL" id="QLH84047.1"/>
    </source>
</evidence>
<dbReference type="NCBIfam" id="TIGR04247">
    <property type="entry name" value="NosD_copper_fam"/>
    <property type="match status" value="1"/>
</dbReference>
<dbReference type="AlphaFoldDB" id="A0A7D5SXL4"/>
<proteinExistence type="predicted"/>
<dbReference type="InterPro" id="IPR022441">
    <property type="entry name" value="Para_beta_helix_rpt-2"/>
</dbReference>
<dbReference type="RefSeq" id="WP_179919145.1">
    <property type="nucleotide sequence ID" value="NZ_CP058909.1"/>
</dbReference>
<dbReference type="EMBL" id="CP058909">
    <property type="protein sequence ID" value="QLH84047.1"/>
    <property type="molecule type" value="Genomic_DNA"/>
</dbReference>
<dbReference type="Proteomes" id="UP000509346">
    <property type="component" value="Chromosome"/>
</dbReference>
<dbReference type="InterPro" id="IPR006626">
    <property type="entry name" value="PbH1"/>
</dbReference>
<keyword evidence="6" id="KW-1185">Reference proteome</keyword>
<dbReference type="SMART" id="SM00722">
    <property type="entry name" value="CASH"/>
    <property type="match status" value="2"/>
</dbReference>
<feature type="domain" description="Carbohydrate-binding/sugar hydrolysis" evidence="4">
    <location>
        <begin position="84"/>
        <end position="234"/>
    </location>
</feature>
<dbReference type="InterPro" id="IPR012334">
    <property type="entry name" value="Pectin_lyas_fold"/>
</dbReference>
<dbReference type="SMART" id="SM00710">
    <property type="entry name" value="PbH1"/>
    <property type="match status" value="9"/>
</dbReference>
<dbReference type="PANTHER" id="PTHR22990:SF15">
    <property type="entry name" value="F-BOX ONLY PROTEIN 10"/>
    <property type="match status" value="1"/>
</dbReference>
<dbReference type="OrthoDB" id="29186at2157"/>
<dbReference type="InterPro" id="IPR011050">
    <property type="entry name" value="Pectin_lyase_fold/virulence"/>
</dbReference>
<dbReference type="InterPro" id="IPR007742">
    <property type="entry name" value="NosD_dom"/>
</dbReference>
<gene>
    <name evidence="5" type="primary">nosD</name>
    <name evidence="5" type="ORF">HZS54_21470</name>
</gene>
<reference evidence="5 6" key="1">
    <citation type="submission" date="2020-07" db="EMBL/GenBank/DDBJ databases">
        <title>Halosimplex litoreum sp. nov. and Halosimplex rubrum sp. nov., isolated from different salt environments.</title>
        <authorList>
            <person name="Cui H."/>
        </authorList>
    </citation>
    <scope>NUCLEOTIDE SEQUENCE [LARGE SCALE GENOMIC DNA]</scope>
    <source>
        <strain evidence="5 6">R2</strain>
    </source>
</reference>
<keyword evidence="2" id="KW-0677">Repeat</keyword>
<evidence type="ECO:0000313" key="6">
    <source>
        <dbReference type="Proteomes" id="UP000509346"/>
    </source>
</evidence>
<dbReference type="GeneID" id="56085217"/>
<evidence type="ECO:0000256" key="2">
    <source>
        <dbReference type="ARBA" id="ARBA00022737"/>
    </source>
</evidence>
<evidence type="ECO:0000259" key="4">
    <source>
        <dbReference type="SMART" id="SM00722"/>
    </source>
</evidence>
<name>A0A7D5SXL4_9EURY</name>
<dbReference type="InterPro" id="IPR006633">
    <property type="entry name" value="Carb-bd_sugar_hydrolysis-dom"/>
</dbReference>
<accession>A0A7D5SXL4</accession>